<dbReference type="AlphaFoldDB" id="A0A9P5Z621"/>
<sequence>MFRLSPSFVDVYLQFWECSRSQARGLRNRSTKIRSPFILDNLVAVGAKQSCNEPSFVHVCTSWNNTYLDALMVVILGAVLIFLEDVAWILRLLLSDS</sequence>
<protein>
    <submittedName>
        <fullName evidence="2">Uncharacterized protein</fullName>
    </submittedName>
</protein>
<accession>A0A9P5Z621</accession>
<keyword evidence="1" id="KW-0472">Membrane</keyword>
<name>A0A9P5Z621_9AGAR</name>
<evidence type="ECO:0000313" key="2">
    <source>
        <dbReference type="EMBL" id="KAF9480885.1"/>
    </source>
</evidence>
<dbReference type="EMBL" id="MU155187">
    <property type="protein sequence ID" value="KAF9480885.1"/>
    <property type="molecule type" value="Genomic_DNA"/>
</dbReference>
<feature type="transmembrane region" description="Helical" evidence="1">
    <location>
        <begin position="71"/>
        <end position="94"/>
    </location>
</feature>
<evidence type="ECO:0000256" key="1">
    <source>
        <dbReference type="SAM" id="Phobius"/>
    </source>
</evidence>
<organism evidence="2 3">
    <name type="scientific">Pholiota conissans</name>
    <dbReference type="NCBI Taxonomy" id="109636"/>
    <lineage>
        <taxon>Eukaryota</taxon>
        <taxon>Fungi</taxon>
        <taxon>Dikarya</taxon>
        <taxon>Basidiomycota</taxon>
        <taxon>Agaricomycotina</taxon>
        <taxon>Agaricomycetes</taxon>
        <taxon>Agaricomycetidae</taxon>
        <taxon>Agaricales</taxon>
        <taxon>Agaricineae</taxon>
        <taxon>Strophariaceae</taxon>
        <taxon>Pholiota</taxon>
    </lineage>
</organism>
<dbReference type="Proteomes" id="UP000807469">
    <property type="component" value="Unassembled WGS sequence"/>
</dbReference>
<gene>
    <name evidence="2" type="ORF">BDN70DRAFT_877069</name>
</gene>
<keyword evidence="3" id="KW-1185">Reference proteome</keyword>
<proteinExistence type="predicted"/>
<comment type="caution">
    <text evidence="2">The sequence shown here is derived from an EMBL/GenBank/DDBJ whole genome shotgun (WGS) entry which is preliminary data.</text>
</comment>
<keyword evidence="1" id="KW-1133">Transmembrane helix</keyword>
<evidence type="ECO:0000313" key="3">
    <source>
        <dbReference type="Proteomes" id="UP000807469"/>
    </source>
</evidence>
<keyword evidence="1" id="KW-0812">Transmembrane</keyword>
<reference evidence="2" key="1">
    <citation type="submission" date="2020-11" db="EMBL/GenBank/DDBJ databases">
        <authorList>
            <consortium name="DOE Joint Genome Institute"/>
            <person name="Ahrendt S."/>
            <person name="Riley R."/>
            <person name="Andreopoulos W."/>
            <person name="Labutti K."/>
            <person name="Pangilinan J."/>
            <person name="Ruiz-Duenas F.J."/>
            <person name="Barrasa J.M."/>
            <person name="Sanchez-Garcia M."/>
            <person name="Camarero S."/>
            <person name="Miyauchi S."/>
            <person name="Serrano A."/>
            <person name="Linde D."/>
            <person name="Babiker R."/>
            <person name="Drula E."/>
            <person name="Ayuso-Fernandez I."/>
            <person name="Pacheco R."/>
            <person name="Padilla G."/>
            <person name="Ferreira P."/>
            <person name="Barriuso J."/>
            <person name="Kellner H."/>
            <person name="Castanera R."/>
            <person name="Alfaro M."/>
            <person name="Ramirez L."/>
            <person name="Pisabarro A.G."/>
            <person name="Kuo A."/>
            <person name="Tritt A."/>
            <person name="Lipzen A."/>
            <person name="He G."/>
            <person name="Yan M."/>
            <person name="Ng V."/>
            <person name="Cullen D."/>
            <person name="Martin F."/>
            <person name="Rosso M.-N."/>
            <person name="Henrissat B."/>
            <person name="Hibbett D."/>
            <person name="Martinez A.T."/>
            <person name="Grigoriev I.V."/>
        </authorList>
    </citation>
    <scope>NUCLEOTIDE SEQUENCE</scope>
    <source>
        <strain evidence="2">CIRM-BRFM 674</strain>
    </source>
</reference>